<dbReference type="AlphaFoldDB" id="A0A8H2W7W9"/>
<name>A0A8H2W7W9_9AGAM</name>
<dbReference type="Gene3D" id="1.20.120.1150">
    <property type="match status" value="1"/>
</dbReference>
<comment type="caution">
    <text evidence="2">The sequence shown here is derived from an EMBL/GenBank/DDBJ whole genome shotgun (WGS) entry which is preliminary data.</text>
</comment>
<dbReference type="Proteomes" id="UP000663846">
    <property type="component" value="Unassembled WGS sequence"/>
</dbReference>
<dbReference type="InterPro" id="IPR043170">
    <property type="entry name" value="PTPA_C_lid"/>
</dbReference>
<evidence type="ECO:0000313" key="2">
    <source>
        <dbReference type="EMBL" id="CAE6335153.1"/>
    </source>
</evidence>
<reference evidence="2" key="1">
    <citation type="submission" date="2021-01" db="EMBL/GenBank/DDBJ databases">
        <authorList>
            <person name="Kaushik A."/>
        </authorList>
    </citation>
    <scope>NUCLEOTIDE SEQUENCE</scope>
    <source>
        <strain evidence="2">AG1-1C</strain>
    </source>
</reference>
<proteinExistence type="predicted"/>
<evidence type="ECO:0000313" key="3">
    <source>
        <dbReference type="Proteomes" id="UP000663846"/>
    </source>
</evidence>
<dbReference type="EMBL" id="CAJMWS010000002">
    <property type="protein sequence ID" value="CAE6335153.1"/>
    <property type="molecule type" value="Genomic_DNA"/>
</dbReference>
<gene>
    <name evidence="2" type="ORF">RDB_LOCUS62</name>
</gene>
<feature type="compositionally biased region" description="Basic and acidic residues" evidence="1">
    <location>
        <begin position="149"/>
        <end position="161"/>
    </location>
</feature>
<evidence type="ECO:0000256" key="1">
    <source>
        <dbReference type="SAM" id="MobiDB-lite"/>
    </source>
</evidence>
<feature type="region of interest" description="Disordered" evidence="1">
    <location>
        <begin position="24"/>
        <end position="161"/>
    </location>
</feature>
<protein>
    <submittedName>
        <fullName evidence="2">Uncharacterized protein</fullName>
    </submittedName>
</protein>
<accession>A0A8H2W7W9</accession>
<organism evidence="2 3">
    <name type="scientific">Rhizoctonia solani</name>
    <dbReference type="NCBI Taxonomy" id="456999"/>
    <lineage>
        <taxon>Eukaryota</taxon>
        <taxon>Fungi</taxon>
        <taxon>Dikarya</taxon>
        <taxon>Basidiomycota</taxon>
        <taxon>Agaricomycotina</taxon>
        <taxon>Agaricomycetes</taxon>
        <taxon>Cantharellales</taxon>
        <taxon>Ceratobasidiaceae</taxon>
        <taxon>Rhizoctonia</taxon>
    </lineage>
</organism>
<feature type="compositionally biased region" description="Polar residues" evidence="1">
    <location>
        <begin position="25"/>
        <end position="58"/>
    </location>
</feature>
<sequence length="161" mass="17048">MYEAEVLSKRVVVQHLPLGEPLMPFNSNHFQTPSSPPNTSQHTPSQASHMTVSPSLGGTNLLPPLRQGMRNYSHTMPGLTSPFASPSGGARFTVSRAAGRGNIPGAMGPREVGAPLTSMSMGPPHITTRPDMVNSSIKGGDDTNVENGSSERKNQTDEGED</sequence>